<dbReference type="InterPro" id="IPR013761">
    <property type="entry name" value="SAM/pointed_sf"/>
</dbReference>
<dbReference type="Proteomes" id="UP001208570">
    <property type="component" value="Unassembled WGS sequence"/>
</dbReference>
<dbReference type="FunFam" id="1.10.10.10:FF:000200">
    <property type="entry name" value="GA-binding protein alpha chain, putative"/>
    <property type="match status" value="1"/>
</dbReference>
<gene>
    <name evidence="10" type="ORF">LSH36_4g03031</name>
</gene>
<evidence type="ECO:0000256" key="2">
    <source>
        <dbReference type="ARBA" id="ARBA00005562"/>
    </source>
</evidence>
<evidence type="ECO:0000256" key="7">
    <source>
        <dbReference type="SAM" id="Coils"/>
    </source>
</evidence>
<dbReference type="InterPro" id="IPR024668">
    <property type="entry name" value="GABP_asu_N"/>
</dbReference>
<feature type="coiled-coil region" evidence="7">
    <location>
        <begin position="103"/>
        <end position="130"/>
    </location>
</feature>
<feature type="domain" description="ETS" evidence="8">
    <location>
        <begin position="417"/>
        <end position="497"/>
    </location>
</feature>
<keyword evidence="7" id="KW-0175">Coiled coil</keyword>
<dbReference type="PROSITE" id="PS51433">
    <property type="entry name" value="PNT"/>
    <property type="match status" value="1"/>
</dbReference>
<comment type="caution">
    <text evidence="10">The sequence shown here is derived from an EMBL/GenBank/DDBJ whole genome shotgun (WGS) entry which is preliminary data.</text>
</comment>
<evidence type="ECO:0008006" key="12">
    <source>
        <dbReference type="Google" id="ProtNLM"/>
    </source>
</evidence>
<dbReference type="Gene3D" id="1.10.150.50">
    <property type="entry name" value="Transcription Factor, Ets-1"/>
    <property type="match status" value="1"/>
</dbReference>
<evidence type="ECO:0000259" key="9">
    <source>
        <dbReference type="PROSITE" id="PS51433"/>
    </source>
</evidence>
<dbReference type="GO" id="GO:0000981">
    <property type="term" value="F:DNA-binding transcription factor activity, RNA polymerase II-specific"/>
    <property type="evidence" value="ECO:0007669"/>
    <property type="project" value="TreeGrafter"/>
</dbReference>
<dbReference type="Pfam" id="PF11620">
    <property type="entry name" value="GABP-alpha"/>
    <property type="match status" value="1"/>
</dbReference>
<accession>A0AAD9NK41</accession>
<dbReference type="GO" id="GO:0043565">
    <property type="term" value="F:sequence-specific DNA binding"/>
    <property type="evidence" value="ECO:0007669"/>
    <property type="project" value="InterPro"/>
</dbReference>
<evidence type="ECO:0000256" key="6">
    <source>
        <dbReference type="RuleBase" id="RU004019"/>
    </source>
</evidence>
<dbReference type="PROSITE" id="PS00346">
    <property type="entry name" value="ETS_DOMAIN_2"/>
    <property type="match status" value="1"/>
</dbReference>
<keyword evidence="4 6" id="KW-0238">DNA-binding</keyword>
<dbReference type="InterPro" id="IPR000418">
    <property type="entry name" value="Ets_dom"/>
</dbReference>
<evidence type="ECO:0000256" key="1">
    <source>
        <dbReference type="ARBA" id="ARBA00004123"/>
    </source>
</evidence>
<sequence>MKRKGEESDDGNEMKRLREEEIVEDGATILVQQEDGQYATIVHSAEQFTLQQCVEDGEMTIHIADDGVISQEHDTVEDTVTTEGVIMTEQVGEEEVLESQETMDMQQIDLEQQVEEENQLTEQIQNEEGVITEGLTVTETETENMEDLLQYQNVIVQHMDIAEPLTKLRKLLEARLQCSLAQHEFWLQDTIQLEPTKNLVSQCVQGSGMVQINVEVKSHPGTKPRLNIVDILKPAEEIVEMEPEPVPAPSPPKAVTHKVVIPFSEEAENVTRWIVDQNFRKEQERLKIPLDPQLWNTAHVKHWLQWAVKEFSLKGVDVTNFNLNGKELCGLRHDEFVRYIPNDKGDIFWTHLELLRKCKFVAVIQQPTPHAVTTITVSTTEGQGLSRNKGITRKPRSITIPSDRMHPGNRTGNNGQIQLWQFLLELLTDKDYREIIHWVGDDGEFKLSNPEFVAQLWGQRKNKPSMNYEKLSRALRYYYDGDMIAKVHGKRFVYKFVCDLKTLLGYSAGELNRLVQECVEKKKSDMMEIDLRENMTAAQALSPLTLASLERVTTIPSSGISTISGVTSIAGMQPAILKKVLLK</sequence>
<dbReference type="GO" id="GO:0030154">
    <property type="term" value="P:cell differentiation"/>
    <property type="evidence" value="ECO:0007669"/>
    <property type="project" value="TreeGrafter"/>
</dbReference>
<dbReference type="SMART" id="SM00413">
    <property type="entry name" value="ETS"/>
    <property type="match status" value="1"/>
</dbReference>
<dbReference type="PANTHER" id="PTHR11849">
    <property type="entry name" value="ETS"/>
    <property type="match status" value="1"/>
</dbReference>
<comment type="subcellular location">
    <subcellularLocation>
        <location evidence="1 6">Nucleus</location>
    </subcellularLocation>
</comment>
<dbReference type="PROSITE" id="PS00345">
    <property type="entry name" value="ETS_DOMAIN_1"/>
    <property type="match status" value="1"/>
</dbReference>
<keyword evidence="3" id="KW-0597">Phosphoprotein</keyword>
<dbReference type="InterPro" id="IPR046328">
    <property type="entry name" value="ETS_fam"/>
</dbReference>
<evidence type="ECO:0000313" key="10">
    <source>
        <dbReference type="EMBL" id="KAK2170094.1"/>
    </source>
</evidence>
<dbReference type="InterPro" id="IPR003118">
    <property type="entry name" value="Pointed_dom"/>
</dbReference>
<reference evidence="10" key="1">
    <citation type="journal article" date="2023" name="Mol. Biol. Evol.">
        <title>Third-Generation Sequencing Reveals the Adaptive Role of the Epigenome in Three Deep-Sea Polychaetes.</title>
        <authorList>
            <person name="Perez M."/>
            <person name="Aroh O."/>
            <person name="Sun Y."/>
            <person name="Lan Y."/>
            <person name="Juniper S.K."/>
            <person name="Young C.R."/>
            <person name="Angers B."/>
            <person name="Qian P.Y."/>
        </authorList>
    </citation>
    <scope>NUCLEOTIDE SEQUENCE</scope>
    <source>
        <strain evidence="10">P08H-3</strain>
    </source>
</reference>
<evidence type="ECO:0000256" key="3">
    <source>
        <dbReference type="ARBA" id="ARBA00022553"/>
    </source>
</evidence>
<protein>
    <recommendedName>
        <fullName evidence="12">GA-binding protein alpha chain</fullName>
    </recommendedName>
</protein>
<proteinExistence type="inferred from homology"/>
<dbReference type="AlphaFoldDB" id="A0AAD9NK41"/>
<dbReference type="FunFam" id="3.10.20.90:FF:000251">
    <property type="entry name" value="DNA-binding protein Ets97D"/>
    <property type="match status" value="1"/>
</dbReference>
<dbReference type="SMART" id="SM00251">
    <property type="entry name" value="SAM_PNT"/>
    <property type="match status" value="1"/>
</dbReference>
<dbReference type="Gene3D" id="1.10.10.10">
    <property type="entry name" value="Winged helix-like DNA-binding domain superfamily/Winged helix DNA-binding domain"/>
    <property type="match status" value="1"/>
</dbReference>
<keyword evidence="5 6" id="KW-0539">Nucleus</keyword>
<dbReference type="InterPro" id="IPR036388">
    <property type="entry name" value="WH-like_DNA-bd_sf"/>
</dbReference>
<dbReference type="SUPFAM" id="SSF46785">
    <property type="entry name" value="Winged helix' DNA-binding domain"/>
    <property type="match status" value="1"/>
</dbReference>
<dbReference type="InterPro" id="IPR036390">
    <property type="entry name" value="WH_DNA-bd_sf"/>
</dbReference>
<dbReference type="GO" id="GO:0005634">
    <property type="term" value="C:nucleus"/>
    <property type="evidence" value="ECO:0007669"/>
    <property type="project" value="UniProtKB-SubCell"/>
</dbReference>
<dbReference type="PROSITE" id="PS50061">
    <property type="entry name" value="ETS_DOMAIN_3"/>
    <property type="match status" value="1"/>
</dbReference>
<dbReference type="CDD" id="cd08534">
    <property type="entry name" value="SAM_PNT-GABP-alpha"/>
    <property type="match status" value="1"/>
</dbReference>
<dbReference type="FunFam" id="1.10.150.50:FF:000039">
    <property type="entry name" value="GA-binding protein alpha chain, putative"/>
    <property type="match status" value="1"/>
</dbReference>
<dbReference type="SUPFAM" id="SSF47769">
    <property type="entry name" value="SAM/Pointed domain"/>
    <property type="match status" value="1"/>
</dbReference>
<dbReference type="PANTHER" id="PTHR11849:SF195">
    <property type="entry name" value="GA-BINDING PROTEIN ALPHA CHAIN"/>
    <property type="match status" value="1"/>
</dbReference>
<evidence type="ECO:0000256" key="4">
    <source>
        <dbReference type="ARBA" id="ARBA00023125"/>
    </source>
</evidence>
<evidence type="ECO:0000259" key="8">
    <source>
        <dbReference type="PROSITE" id="PS50061"/>
    </source>
</evidence>
<organism evidence="10 11">
    <name type="scientific">Paralvinella palmiformis</name>
    <dbReference type="NCBI Taxonomy" id="53620"/>
    <lineage>
        <taxon>Eukaryota</taxon>
        <taxon>Metazoa</taxon>
        <taxon>Spiralia</taxon>
        <taxon>Lophotrochozoa</taxon>
        <taxon>Annelida</taxon>
        <taxon>Polychaeta</taxon>
        <taxon>Sedentaria</taxon>
        <taxon>Canalipalpata</taxon>
        <taxon>Terebellida</taxon>
        <taxon>Terebelliformia</taxon>
        <taxon>Alvinellidae</taxon>
        <taxon>Paralvinella</taxon>
    </lineage>
</organism>
<evidence type="ECO:0000256" key="5">
    <source>
        <dbReference type="ARBA" id="ARBA00023242"/>
    </source>
</evidence>
<feature type="domain" description="PNT" evidence="9">
    <location>
        <begin position="274"/>
        <end position="359"/>
    </location>
</feature>
<dbReference type="EMBL" id="JAODUP010000004">
    <property type="protein sequence ID" value="KAK2170094.1"/>
    <property type="molecule type" value="Genomic_DNA"/>
</dbReference>
<name>A0AAD9NK41_9ANNE</name>
<dbReference type="Pfam" id="PF00178">
    <property type="entry name" value="Ets"/>
    <property type="match status" value="1"/>
</dbReference>
<dbReference type="Pfam" id="PF02198">
    <property type="entry name" value="SAM_PNT"/>
    <property type="match status" value="1"/>
</dbReference>
<dbReference type="Gene3D" id="3.10.20.90">
    <property type="entry name" value="Phosphatidylinositol 3-kinase Catalytic Subunit, Chain A, domain 1"/>
    <property type="match status" value="1"/>
</dbReference>
<evidence type="ECO:0000313" key="11">
    <source>
        <dbReference type="Proteomes" id="UP001208570"/>
    </source>
</evidence>
<keyword evidence="11" id="KW-1185">Reference proteome</keyword>
<dbReference type="PRINTS" id="PR00454">
    <property type="entry name" value="ETSDOMAIN"/>
</dbReference>
<comment type="similarity">
    <text evidence="2 6">Belongs to the ETS family.</text>
</comment>